<feature type="non-terminal residue" evidence="2">
    <location>
        <position position="1"/>
    </location>
</feature>
<feature type="non-terminal residue" evidence="2">
    <location>
        <position position="53"/>
    </location>
</feature>
<name>A0ABN9RW99_9DINO</name>
<sequence length="53" mass="5192">HASRATAVVSDLQGKASAKAHEGASGKASGKASRKAPGASCVHLPGVRLADPE</sequence>
<proteinExistence type="predicted"/>
<evidence type="ECO:0000256" key="1">
    <source>
        <dbReference type="SAM" id="MobiDB-lite"/>
    </source>
</evidence>
<accession>A0ABN9RW99</accession>
<gene>
    <name evidence="2" type="ORF">PCOR1329_LOCUS23635</name>
</gene>
<comment type="caution">
    <text evidence="2">The sequence shown here is derived from an EMBL/GenBank/DDBJ whole genome shotgun (WGS) entry which is preliminary data.</text>
</comment>
<dbReference type="Proteomes" id="UP001189429">
    <property type="component" value="Unassembled WGS sequence"/>
</dbReference>
<evidence type="ECO:0000313" key="2">
    <source>
        <dbReference type="EMBL" id="CAK0822684.1"/>
    </source>
</evidence>
<keyword evidence="3" id="KW-1185">Reference proteome</keyword>
<dbReference type="EMBL" id="CAUYUJ010008032">
    <property type="protein sequence ID" value="CAK0822684.1"/>
    <property type="molecule type" value="Genomic_DNA"/>
</dbReference>
<reference evidence="2" key="1">
    <citation type="submission" date="2023-10" db="EMBL/GenBank/DDBJ databases">
        <authorList>
            <person name="Chen Y."/>
            <person name="Shah S."/>
            <person name="Dougan E. K."/>
            <person name="Thang M."/>
            <person name="Chan C."/>
        </authorList>
    </citation>
    <scope>NUCLEOTIDE SEQUENCE [LARGE SCALE GENOMIC DNA]</scope>
</reference>
<organism evidence="2 3">
    <name type="scientific">Prorocentrum cordatum</name>
    <dbReference type="NCBI Taxonomy" id="2364126"/>
    <lineage>
        <taxon>Eukaryota</taxon>
        <taxon>Sar</taxon>
        <taxon>Alveolata</taxon>
        <taxon>Dinophyceae</taxon>
        <taxon>Prorocentrales</taxon>
        <taxon>Prorocentraceae</taxon>
        <taxon>Prorocentrum</taxon>
    </lineage>
</organism>
<feature type="region of interest" description="Disordered" evidence="1">
    <location>
        <begin position="1"/>
        <end position="53"/>
    </location>
</feature>
<protein>
    <submittedName>
        <fullName evidence="2">Uncharacterized protein</fullName>
    </submittedName>
</protein>
<evidence type="ECO:0000313" key="3">
    <source>
        <dbReference type="Proteomes" id="UP001189429"/>
    </source>
</evidence>